<dbReference type="KEGG" id="thas:C6Y53_12505"/>
<gene>
    <name evidence="2" type="ORF">C6Y53_12505</name>
</gene>
<organism evidence="2 3">
    <name type="scientific">Pukyongiella litopenaei</name>
    <dbReference type="NCBI Taxonomy" id="2605946"/>
    <lineage>
        <taxon>Bacteria</taxon>
        <taxon>Pseudomonadati</taxon>
        <taxon>Pseudomonadota</taxon>
        <taxon>Alphaproteobacteria</taxon>
        <taxon>Rhodobacterales</taxon>
        <taxon>Paracoccaceae</taxon>
        <taxon>Pukyongiella</taxon>
    </lineage>
</organism>
<keyword evidence="1" id="KW-0732">Signal</keyword>
<feature type="chain" id="PRO_5015709080" description="Lipoprotein" evidence="1">
    <location>
        <begin position="19"/>
        <end position="195"/>
    </location>
</feature>
<evidence type="ECO:0000313" key="3">
    <source>
        <dbReference type="Proteomes" id="UP000237655"/>
    </source>
</evidence>
<dbReference type="Proteomes" id="UP000237655">
    <property type="component" value="Chromosome"/>
</dbReference>
<proteinExistence type="predicted"/>
<accession>A0A2S0MRF4</accession>
<dbReference type="EMBL" id="CP027665">
    <property type="protein sequence ID" value="AVO38426.1"/>
    <property type="molecule type" value="Genomic_DNA"/>
</dbReference>
<keyword evidence="3" id="KW-1185">Reference proteome</keyword>
<feature type="signal peptide" evidence="1">
    <location>
        <begin position="1"/>
        <end position="18"/>
    </location>
</feature>
<name>A0A2S0MRF4_9RHOB</name>
<dbReference type="AlphaFoldDB" id="A0A2S0MRF4"/>
<evidence type="ECO:0008006" key="4">
    <source>
        <dbReference type="Google" id="ProtNLM"/>
    </source>
</evidence>
<protein>
    <recommendedName>
        <fullName evidence="4">Lipoprotein</fullName>
    </recommendedName>
</protein>
<reference evidence="3" key="1">
    <citation type="submission" date="2018-03" db="EMBL/GenBank/DDBJ databases">
        <title>Genomic analysis of the strain SH-1 isolated from shrimp intestine.</title>
        <authorList>
            <person name="Kim Y.-S."/>
            <person name="Kim S.-E."/>
            <person name="Kim K.-H."/>
        </authorList>
    </citation>
    <scope>NUCLEOTIDE SEQUENCE [LARGE SCALE GENOMIC DNA]</scope>
    <source>
        <strain evidence="3">SH-1</strain>
    </source>
</reference>
<dbReference type="PROSITE" id="PS51257">
    <property type="entry name" value="PROKAR_LIPOPROTEIN"/>
    <property type="match status" value="1"/>
</dbReference>
<sequence>MIRTIFLLAGLALLTACAPSGNTISGTPVPLGDFRLGHNVVVASKMQQGPISRDATEQEWVDALTRAVDARFGRYEGDQLYHFGVSVEGYMLAPPGIPVLYNPRSALIINVTVWDDAAGGKLNSKVHQITALEDTTKASFWKGSGRERTKQEQIDGLAFNAVREIEEWLVEQHEQRGWFDDRDARAAAAGTATPG</sequence>
<evidence type="ECO:0000313" key="2">
    <source>
        <dbReference type="EMBL" id="AVO38426.1"/>
    </source>
</evidence>
<dbReference type="RefSeq" id="WP_106472740.1">
    <property type="nucleotide sequence ID" value="NZ_CP027665.1"/>
</dbReference>
<evidence type="ECO:0000256" key="1">
    <source>
        <dbReference type="SAM" id="SignalP"/>
    </source>
</evidence>